<accession>B9Z3W1</accession>
<dbReference type="RefSeq" id="WP_008954066.1">
    <property type="nucleotide sequence ID" value="NZ_ACIS01000005.1"/>
</dbReference>
<dbReference type="eggNOG" id="COG0834">
    <property type="taxonomic scope" value="Bacteria"/>
</dbReference>
<keyword evidence="1" id="KW-0732">Signal</keyword>
<evidence type="ECO:0008006" key="4">
    <source>
        <dbReference type="Google" id="ProtNLM"/>
    </source>
</evidence>
<feature type="signal peptide" evidence="1">
    <location>
        <begin position="1"/>
        <end position="20"/>
    </location>
</feature>
<dbReference type="EMBL" id="ACIS01000005">
    <property type="protein sequence ID" value="EEG08538.1"/>
    <property type="molecule type" value="Genomic_DNA"/>
</dbReference>
<name>B9Z3W1_9NEIS</name>
<keyword evidence="3" id="KW-1185">Reference proteome</keyword>
<dbReference type="SUPFAM" id="SSF53850">
    <property type="entry name" value="Periplasmic binding protein-like II"/>
    <property type="match status" value="1"/>
</dbReference>
<feature type="chain" id="PRO_5002895182" description="Extracellular solute-binding protein family 3" evidence="1">
    <location>
        <begin position="21"/>
        <end position="259"/>
    </location>
</feature>
<dbReference type="Proteomes" id="UP000003165">
    <property type="component" value="Unassembled WGS sequence"/>
</dbReference>
<dbReference type="AlphaFoldDB" id="B9Z3W1"/>
<evidence type="ECO:0000313" key="2">
    <source>
        <dbReference type="EMBL" id="EEG08538.1"/>
    </source>
</evidence>
<protein>
    <recommendedName>
        <fullName evidence="4">Extracellular solute-binding protein family 3</fullName>
    </recommendedName>
</protein>
<comment type="caution">
    <text evidence="2">The sequence shown here is derived from an EMBL/GenBank/DDBJ whole genome shotgun (WGS) entry which is preliminary data.</text>
</comment>
<reference evidence="2 3" key="1">
    <citation type="submission" date="2009-02" db="EMBL/GenBank/DDBJ databases">
        <title>Sequencing of the draft genome and assembly of Lutiella nitroferrum 2002.</title>
        <authorList>
            <consortium name="US DOE Joint Genome Institute (JGI-PGF)"/>
            <person name="Lucas S."/>
            <person name="Copeland A."/>
            <person name="Lapidus A."/>
            <person name="Glavina del Rio T."/>
            <person name="Tice H."/>
            <person name="Bruce D."/>
            <person name="Goodwin L."/>
            <person name="Pitluck S."/>
            <person name="Larimer F."/>
            <person name="Land M.L."/>
            <person name="Hauser L."/>
            <person name="Coates J.D."/>
        </authorList>
    </citation>
    <scope>NUCLEOTIDE SEQUENCE [LARGE SCALE GENOMIC DNA]</scope>
    <source>
        <strain evidence="2 3">2002</strain>
    </source>
</reference>
<dbReference type="Gene3D" id="3.40.190.10">
    <property type="entry name" value="Periplasmic binding protein-like II"/>
    <property type="match status" value="2"/>
</dbReference>
<sequence length="259" mass="28294" precursor="true">MNTLLRALMALLCLPALPLAAVSAPSIRLASDNWCPYICAQDSTITGGFLVELTGQIVSAAGYRLESLLMPLNRAMTLAEERDIDGVYAAPIDDRLLLSRPLAFSRACFYTLQHSTWRYTGQASLRAVPLGVIADYGYDGGAFDAYLQARRHAAASLLDFNRGQNAGETNLNKLLTGRYPVAVEHEAVMRHLVLSQKVPPERVRNAGCLEGRLKLVIGIGKNNPRARQLIGAIDDGMGKIRASGQLDHLRKKYHLDPSP</sequence>
<organism evidence="2 3">
    <name type="scientific">Pseudogulbenkiania ferrooxidans 2002</name>
    <dbReference type="NCBI Taxonomy" id="279714"/>
    <lineage>
        <taxon>Bacteria</taxon>
        <taxon>Pseudomonadati</taxon>
        <taxon>Pseudomonadota</taxon>
        <taxon>Betaproteobacteria</taxon>
        <taxon>Neisseriales</taxon>
        <taxon>Chromobacteriaceae</taxon>
        <taxon>Pseudogulbenkiania</taxon>
    </lineage>
</organism>
<evidence type="ECO:0000313" key="3">
    <source>
        <dbReference type="Proteomes" id="UP000003165"/>
    </source>
</evidence>
<proteinExistence type="predicted"/>
<gene>
    <name evidence="2" type="ORF">FuraDRAFT_2046</name>
</gene>
<evidence type="ECO:0000256" key="1">
    <source>
        <dbReference type="SAM" id="SignalP"/>
    </source>
</evidence>